<dbReference type="OrthoDB" id="292964at2759"/>
<organism evidence="3 4">
    <name type="scientific">Planoprotostelium fungivorum</name>
    <dbReference type="NCBI Taxonomy" id="1890364"/>
    <lineage>
        <taxon>Eukaryota</taxon>
        <taxon>Amoebozoa</taxon>
        <taxon>Evosea</taxon>
        <taxon>Variosea</taxon>
        <taxon>Cavosteliida</taxon>
        <taxon>Cavosteliaceae</taxon>
        <taxon>Planoprotostelium</taxon>
    </lineage>
</organism>
<comment type="caution">
    <text evidence="3">The sequence shown here is derived from an EMBL/GenBank/DDBJ whole genome shotgun (WGS) entry which is preliminary data.</text>
</comment>
<accession>A0A2P6N060</accession>
<gene>
    <name evidence="3" type="ORF">PROFUN_05596</name>
</gene>
<dbReference type="Proteomes" id="UP000241769">
    <property type="component" value="Unassembled WGS sequence"/>
</dbReference>
<dbReference type="InParanoid" id="A0A2P6N060"/>
<sequence>MFSLEFPRFTVKSRKPPPLLPAAHETSSDDSSSTMNLGIHTTASLTAELSSTADREALLTEEWLIQPERVKKMVTFDPTLGRGIGMSNFGTLSSNSLNEIHDRHRPYARPEFLYRNLKNIGNFSWGQQEDAHDFAYAVLNSIQKSLLSNEPSKHSFKQEETSLIYQLFGGYMKSVIKCKRCSHLLPQSGECVQRSGIFDLSLTEPPHEDTTLSLIKMKAIHVLPLLIVLAASTSNLMNIQFPSGEKCKVTSLLGWTVQRPACRPFGNDSLRFTCHTLDPKEVTSEIYAGSGCKGSPKSQNMIPLPGCQADASIQRDVKTFCSPTYLPTPTADVLGTPFGAVTVQFKKGSKGCEPQDATSYEYQRANTCDVNQRDGLCNEIVEGLFVFEQCGKFFDPAHWFGQ</sequence>
<evidence type="ECO:0000259" key="2">
    <source>
        <dbReference type="Pfam" id="PF00443"/>
    </source>
</evidence>
<evidence type="ECO:0000256" key="1">
    <source>
        <dbReference type="SAM" id="MobiDB-lite"/>
    </source>
</evidence>
<feature type="domain" description="Peptidase C19 ubiquitin carboxyl-terminal hydrolase" evidence="2">
    <location>
        <begin position="103"/>
        <end position="229"/>
    </location>
</feature>
<evidence type="ECO:0000313" key="3">
    <source>
        <dbReference type="EMBL" id="PRP77351.1"/>
    </source>
</evidence>
<dbReference type="Gene3D" id="3.90.70.10">
    <property type="entry name" value="Cysteine proteinases"/>
    <property type="match status" value="1"/>
</dbReference>
<dbReference type="GO" id="GO:0004843">
    <property type="term" value="F:cysteine-type deubiquitinase activity"/>
    <property type="evidence" value="ECO:0007669"/>
    <property type="project" value="InterPro"/>
</dbReference>
<dbReference type="GO" id="GO:0016579">
    <property type="term" value="P:protein deubiquitination"/>
    <property type="evidence" value="ECO:0007669"/>
    <property type="project" value="InterPro"/>
</dbReference>
<protein>
    <submittedName>
        <fullName evidence="3">Deubiquitinating enzyme 1-like</fullName>
    </submittedName>
</protein>
<name>A0A2P6N060_9EUKA</name>
<dbReference type="SUPFAM" id="SSF54001">
    <property type="entry name" value="Cysteine proteinases"/>
    <property type="match status" value="1"/>
</dbReference>
<dbReference type="InterPro" id="IPR001394">
    <property type="entry name" value="Peptidase_C19_UCH"/>
</dbReference>
<feature type="region of interest" description="Disordered" evidence="1">
    <location>
        <begin position="15"/>
        <end position="35"/>
    </location>
</feature>
<proteinExistence type="predicted"/>
<evidence type="ECO:0000313" key="4">
    <source>
        <dbReference type="Proteomes" id="UP000241769"/>
    </source>
</evidence>
<dbReference type="AlphaFoldDB" id="A0A2P6N060"/>
<dbReference type="InterPro" id="IPR038765">
    <property type="entry name" value="Papain-like_cys_pep_sf"/>
</dbReference>
<reference evidence="3 4" key="1">
    <citation type="journal article" date="2018" name="Genome Biol. Evol.">
        <title>Multiple Roots of Fruiting Body Formation in Amoebozoa.</title>
        <authorList>
            <person name="Hillmann F."/>
            <person name="Forbes G."/>
            <person name="Novohradska S."/>
            <person name="Ferling I."/>
            <person name="Riege K."/>
            <person name="Groth M."/>
            <person name="Westermann M."/>
            <person name="Marz M."/>
            <person name="Spaller T."/>
            <person name="Winckler T."/>
            <person name="Schaap P."/>
            <person name="Glockner G."/>
        </authorList>
    </citation>
    <scope>NUCLEOTIDE SEQUENCE [LARGE SCALE GENOMIC DNA]</scope>
    <source>
        <strain evidence="3 4">Jena</strain>
    </source>
</reference>
<keyword evidence="4" id="KW-1185">Reference proteome</keyword>
<dbReference type="EMBL" id="MDYQ01000269">
    <property type="protein sequence ID" value="PRP77351.1"/>
    <property type="molecule type" value="Genomic_DNA"/>
</dbReference>
<dbReference type="Pfam" id="PF00443">
    <property type="entry name" value="UCH"/>
    <property type="match status" value="1"/>
</dbReference>
<dbReference type="STRING" id="1890364.A0A2P6N060"/>